<dbReference type="Pfam" id="PF01387">
    <property type="entry name" value="Synuclein"/>
    <property type="match status" value="1"/>
</dbReference>
<dbReference type="GO" id="GO:0005737">
    <property type="term" value="C:cytoplasm"/>
    <property type="evidence" value="ECO:0007669"/>
    <property type="project" value="TreeGrafter"/>
</dbReference>
<reference evidence="4" key="1">
    <citation type="submission" date="2023-04" db="EMBL/GenBank/DDBJ databases">
        <title>Chromosome-level genome of Chaenocephalus aceratus.</title>
        <authorList>
            <person name="Park H."/>
        </authorList>
    </citation>
    <scope>NUCLEOTIDE SEQUENCE</scope>
    <source>
        <strain evidence="4">DE</strain>
        <tissue evidence="4">Muscle</tissue>
    </source>
</reference>
<dbReference type="SUPFAM" id="SSF118375">
    <property type="entry name" value="Synuclein"/>
    <property type="match status" value="1"/>
</dbReference>
<evidence type="ECO:0000256" key="2">
    <source>
        <dbReference type="RuleBase" id="RU361225"/>
    </source>
</evidence>
<comment type="similarity">
    <text evidence="1 2">Belongs to the synuclein family.</text>
</comment>
<keyword evidence="5" id="KW-1185">Reference proteome</keyword>
<dbReference type="GO" id="GO:0007268">
    <property type="term" value="P:chemical synaptic transmission"/>
    <property type="evidence" value="ECO:0007669"/>
    <property type="project" value="TreeGrafter"/>
</dbReference>
<dbReference type="EMBL" id="JASDAP010000024">
    <property type="protein sequence ID" value="KAK1881777.1"/>
    <property type="molecule type" value="Genomic_DNA"/>
</dbReference>
<comment type="caution">
    <text evidence="4">The sequence shown here is derived from an EMBL/GenBank/DDBJ whole genome shotgun (WGS) entry which is preliminary data.</text>
</comment>
<feature type="region of interest" description="Disordered" evidence="3">
    <location>
        <begin position="108"/>
        <end position="143"/>
    </location>
</feature>
<dbReference type="Proteomes" id="UP001228049">
    <property type="component" value="Unassembled WGS sequence"/>
</dbReference>
<dbReference type="PANTHER" id="PTHR13820">
    <property type="entry name" value="SYNUCLEIN"/>
    <property type="match status" value="1"/>
</dbReference>
<evidence type="ECO:0000256" key="3">
    <source>
        <dbReference type="SAM" id="MobiDB-lite"/>
    </source>
</evidence>
<gene>
    <name evidence="4" type="ORF">KUDE01_024941</name>
</gene>
<feature type="compositionally biased region" description="Basic and acidic residues" evidence="3">
    <location>
        <begin position="120"/>
        <end position="133"/>
    </location>
</feature>
<dbReference type="PANTHER" id="PTHR13820:SF10">
    <property type="entry name" value="GAMMA-SYNUCLEIN"/>
    <property type="match status" value="1"/>
</dbReference>
<name>A0AAD9BEU5_DISEL</name>
<dbReference type="GO" id="GO:0048488">
    <property type="term" value="P:synaptic vesicle endocytosis"/>
    <property type="evidence" value="ECO:0007669"/>
    <property type="project" value="TreeGrafter"/>
</dbReference>
<dbReference type="AlphaFoldDB" id="A0AAD9BEU5"/>
<organism evidence="4 5">
    <name type="scientific">Dissostichus eleginoides</name>
    <name type="common">Patagonian toothfish</name>
    <name type="synonym">Dissostichus amissus</name>
    <dbReference type="NCBI Taxonomy" id="100907"/>
    <lineage>
        <taxon>Eukaryota</taxon>
        <taxon>Metazoa</taxon>
        <taxon>Chordata</taxon>
        <taxon>Craniata</taxon>
        <taxon>Vertebrata</taxon>
        <taxon>Euteleostomi</taxon>
        <taxon>Actinopterygii</taxon>
        <taxon>Neopterygii</taxon>
        <taxon>Teleostei</taxon>
        <taxon>Neoteleostei</taxon>
        <taxon>Acanthomorphata</taxon>
        <taxon>Eupercaria</taxon>
        <taxon>Perciformes</taxon>
        <taxon>Notothenioidei</taxon>
        <taxon>Nototheniidae</taxon>
        <taxon>Dissostichus</taxon>
    </lineage>
</organism>
<evidence type="ECO:0000313" key="5">
    <source>
        <dbReference type="Proteomes" id="UP001228049"/>
    </source>
</evidence>
<dbReference type="Gene3D" id="1.10.287.700">
    <property type="entry name" value="Helix hairpin bin"/>
    <property type="match status" value="1"/>
</dbReference>
<sequence>MDVLMKGFSMAKEGVVAAAEKTKAGMEEAAAKTKEGVMYVGSKTKEGVVSSVNTVANRTVDQANIVGDTAAAGANEVSQGNVEGVENVAASTGMVNQEEPVYEVPIGQSSVGENMGEGSRVGKEERGTSRHPDLPPMLSSGPSLPSPHCTRLQMFDIFFCDFTEPKSTKTDSSGCRISAPTLSPSLPRYSVMPPPSSALPPHPVSSPLIFPPLPVLPSPHLCVTVVLI</sequence>
<dbReference type="GO" id="GO:1903136">
    <property type="term" value="F:cuprous ion binding"/>
    <property type="evidence" value="ECO:0007669"/>
    <property type="project" value="TreeGrafter"/>
</dbReference>
<accession>A0AAD9BEU5</accession>
<evidence type="ECO:0000313" key="4">
    <source>
        <dbReference type="EMBL" id="KAK1881777.1"/>
    </source>
</evidence>
<evidence type="ECO:0000256" key="1">
    <source>
        <dbReference type="ARBA" id="ARBA00009147"/>
    </source>
</evidence>
<dbReference type="PRINTS" id="PR01211">
    <property type="entry name" value="SYNUCLEIN"/>
</dbReference>
<proteinExistence type="inferred from homology"/>
<dbReference type="GO" id="GO:0050808">
    <property type="term" value="P:synapse organization"/>
    <property type="evidence" value="ECO:0007669"/>
    <property type="project" value="TreeGrafter"/>
</dbReference>
<protein>
    <submittedName>
        <fullName evidence="4">Gamma-synuclein</fullName>
    </submittedName>
</protein>
<dbReference type="InterPro" id="IPR001058">
    <property type="entry name" value="Synuclein"/>
</dbReference>
<dbReference type="GO" id="GO:0043679">
    <property type="term" value="C:axon terminus"/>
    <property type="evidence" value="ECO:0007669"/>
    <property type="project" value="TreeGrafter"/>
</dbReference>
<dbReference type="GO" id="GO:0043025">
    <property type="term" value="C:neuronal cell body"/>
    <property type="evidence" value="ECO:0007669"/>
    <property type="project" value="TreeGrafter"/>
</dbReference>